<sequence>MSLTLTRKLVLEERRRSPDGAGGHKESWIALGAHWGELRLATARDQAGLAAPGALTRWRITLRAMPPGAPSRPRPGQRFCLGARVFAIRAVAEVEPEARFLMCVAEEEISA</sequence>
<reference evidence="1 2" key="1">
    <citation type="submission" date="2018-11" db="EMBL/GenBank/DDBJ databases">
        <title>Mesobaculum littorinae gen. nov., sp. nov., isolated from Littorina scabra that represents a novel genus of the order Rhodobacteraceae.</title>
        <authorList>
            <person name="Li F."/>
        </authorList>
    </citation>
    <scope>NUCLEOTIDE SEQUENCE [LARGE SCALE GENOMIC DNA]</scope>
    <source>
        <strain evidence="1 2">M0103</strain>
    </source>
</reference>
<protein>
    <submittedName>
        <fullName evidence="1">Head-tail adaptor protein</fullName>
    </submittedName>
</protein>
<dbReference type="AlphaFoldDB" id="A0A438AK22"/>
<evidence type="ECO:0000313" key="1">
    <source>
        <dbReference type="EMBL" id="RVV98999.1"/>
    </source>
</evidence>
<comment type="caution">
    <text evidence="1">The sequence shown here is derived from an EMBL/GenBank/DDBJ whole genome shotgun (WGS) entry which is preliminary data.</text>
</comment>
<dbReference type="Pfam" id="PF05521">
    <property type="entry name" value="Phage_HCP"/>
    <property type="match status" value="1"/>
</dbReference>
<gene>
    <name evidence="1" type="ORF">EKE94_08970</name>
</gene>
<dbReference type="InterPro" id="IPR008767">
    <property type="entry name" value="Phage_SPP1_head-tail_adaptor"/>
</dbReference>
<dbReference type="Gene3D" id="2.40.10.270">
    <property type="entry name" value="Bacteriophage SPP1 head-tail adaptor protein"/>
    <property type="match status" value="1"/>
</dbReference>
<dbReference type="Proteomes" id="UP000285908">
    <property type="component" value="Unassembled WGS sequence"/>
</dbReference>
<organism evidence="1 2">
    <name type="scientific">Mesobaculum littorinae</name>
    <dbReference type="NCBI Taxonomy" id="2486419"/>
    <lineage>
        <taxon>Bacteria</taxon>
        <taxon>Pseudomonadati</taxon>
        <taxon>Pseudomonadota</taxon>
        <taxon>Alphaproteobacteria</taxon>
        <taxon>Rhodobacterales</taxon>
        <taxon>Roseobacteraceae</taxon>
        <taxon>Mesobaculum</taxon>
    </lineage>
</organism>
<proteinExistence type="predicted"/>
<dbReference type="OrthoDB" id="7570189at2"/>
<accession>A0A438AK22</accession>
<dbReference type="EMBL" id="RQXX01000002">
    <property type="protein sequence ID" value="RVV98999.1"/>
    <property type="molecule type" value="Genomic_DNA"/>
</dbReference>
<dbReference type="InterPro" id="IPR038666">
    <property type="entry name" value="SSP1_head-tail_sf"/>
</dbReference>
<dbReference type="RefSeq" id="WP_127906232.1">
    <property type="nucleotide sequence ID" value="NZ_RQXX01000002.1"/>
</dbReference>
<keyword evidence="2" id="KW-1185">Reference proteome</keyword>
<name>A0A438AK22_9RHOB</name>
<evidence type="ECO:0000313" key="2">
    <source>
        <dbReference type="Proteomes" id="UP000285908"/>
    </source>
</evidence>